<reference evidence="2 3" key="1">
    <citation type="journal article" date="2024" name="G3 (Bethesda)">
        <title>Genome assembly of Hibiscus sabdariffa L. provides insights into metabolisms of medicinal natural products.</title>
        <authorList>
            <person name="Kim T."/>
        </authorList>
    </citation>
    <scope>NUCLEOTIDE SEQUENCE [LARGE SCALE GENOMIC DNA]</scope>
    <source>
        <strain evidence="2">TK-2024</strain>
        <tissue evidence="2">Old leaves</tissue>
    </source>
</reference>
<dbReference type="EMBL" id="JBBPBN010000054">
    <property type="protein sequence ID" value="KAK8990532.1"/>
    <property type="molecule type" value="Genomic_DNA"/>
</dbReference>
<organism evidence="2 3">
    <name type="scientific">Hibiscus sabdariffa</name>
    <name type="common">roselle</name>
    <dbReference type="NCBI Taxonomy" id="183260"/>
    <lineage>
        <taxon>Eukaryota</taxon>
        <taxon>Viridiplantae</taxon>
        <taxon>Streptophyta</taxon>
        <taxon>Embryophyta</taxon>
        <taxon>Tracheophyta</taxon>
        <taxon>Spermatophyta</taxon>
        <taxon>Magnoliopsida</taxon>
        <taxon>eudicotyledons</taxon>
        <taxon>Gunneridae</taxon>
        <taxon>Pentapetalae</taxon>
        <taxon>rosids</taxon>
        <taxon>malvids</taxon>
        <taxon>Malvales</taxon>
        <taxon>Malvaceae</taxon>
        <taxon>Malvoideae</taxon>
        <taxon>Hibiscus</taxon>
    </lineage>
</organism>
<dbReference type="SUPFAM" id="SSF53098">
    <property type="entry name" value="Ribonuclease H-like"/>
    <property type="match status" value="1"/>
</dbReference>
<dbReference type="InterPro" id="IPR036397">
    <property type="entry name" value="RNaseH_sf"/>
</dbReference>
<dbReference type="Proteomes" id="UP001396334">
    <property type="component" value="Unassembled WGS sequence"/>
</dbReference>
<dbReference type="InterPro" id="IPR002156">
    <property type="entry name" value="RNaseH_domain"/>
</dbReference>
<dbReference type="Pfam" id="PF13456">
    <property type="entry name" value="RVT_3"/>
    <property type="match status" value="1"/>
</dbReference>
<dbReference type="InterPro" id="IPR044730">
    <property type="entry name" value="RNase_H-like_dom_plant"/>
</dbReference>
<evidence type="ECO:0000313" key="3">
    <source>
        <dbReference type="Proteomes" id="UP001396334"/>
    </source>
</evidence>
<accession>A0ABR2PQ02</accession>
<dbReference type="PANTHER" id="PTHR33033">
    <property type="entry name" value="POLYNUCLEOTIDYL TRANSFERASE, RIBONUCLEASE H-LIKE SUPERFAMILY PROTEIN-RELATED"/>
    <property type="match status" value="1"/>
</dbReference>
<evidence type="ECO:0000259" key="1">
    <source>
        <dbReference type="Pfam" id="PF13456"/>
    </source>
</evidence>
<comment type="caution">
    <text evidence="2">The sequence shown here is derived from an EMBL/GenBank/DDBJ whole genome shotgun (WGS) entry which is preliminary data.</text>
</comment>
<name>A0ABR2PQ02_9ROSI</name>
<dbReference type="InterPro" id="IPR012337">
    <property type="entry name" value="RNaseH-like_sf"/>
</dbReference>
<dbReference type="CDD" id="cd06222">
    <property type="entry name" value="RNase_H_like"/>
    <property type="match status" value="1"/>
</dbReference>
<dbReference type="Gene3D" id="3.30.420.10">
    <property type="entry name" value="Ribonuclease H-like superfamily/Ribonuclease H"/>
    <property type="match status" value="1"/>
</dbReference>
<evidence type="ECO:0000313" key="2">
    <source>
        <dbReference type="EMBL" id="KAK8990532.1"/>
    </source>
</evidence>
<protein>
    <recommendedName>
        <fullName evidence="1">RNase H type-1 domain-containing protein</fullName>
    </recommendedName>
</protein>
<feature type="domain" description="RNase H type-1" evidence="1">
    <location>
        <begin position="82"/>
        <end position="204"/>
    </location>
</feature>
<keyword evidence="3" id="KW-1185">Reference proteome</keyword>
<gene>
    <name evidence="2" type="ORF">V6N11_009229</name>
</gene>
<sequence length="207" mass="23425">MWTSWTHRNHVIFKGLKLDVSSLFDACIQRLSWWCTAKWPEAGISINDVINCPVNFMQFGNSLEQIIKSTWCPPALGELKFNTDGAVRGAFGEGGIGGCLRNEKEQCLIMFSKSAGRVDPMSAEILAIKEAVKLFKKSYWSRNYKLIIETDSELAVQWMKYPHQCPTPFKALIADCLDSCKGVNWHISFANRDCNVLADNLAKKRDK</sequence>
<dbReference type="PANTHER" id="PTHR33033:SF118">
    <property type="entry name" value="OS02G0175302 PROTEIN"/>
    <property type="match status" value="1"/>
</dbReference>
<proteinExistence type="predicted"/>